<proteinExistence type="predicted"/>
<dbReference type="OrthoDB" id="2193439at2"/>
<dbReference type="AlphaFoldDB" id="S0KYC9"/>
<reference evidence="2 3" key="1">
    <citation type="submission" date="2013-03" db="EMBL/GenBank/DDBJ databases">
        <title>The Genome Sequence of Enterococcus columbae ATCC_51263 (PacBio/Illumina hybrid assembly).</title>
        <authorList>
            <consortium name="The Broad Institute Genomics Platform"/>
            <consortium name="The Broad Institute Genome Sequencing Center for Infectious Disease"/>
            <person name="Earl A."/>
            <person name="Russ C."/>
            <person name="Gilmore M."/>
            <person name="Surin D."/>
            <person name="Walker B."/>
            <person name="Young S."/>
            <person name="Zeng Q."/>
            <person name="Gargeya S."/>
            <person name="Fitzgerald M."/>
            <person name="Haas B."/>
            <person name="Abouelleil A."/>
            <person name="Allen A.W."/>
            <person name="Alvarado L."/>
            <person name="Arachchi H.M."/>
            <person name="Berlin A.M."/>
            <person name="Chapman S.B."/>
            <person name="Gainer-Dewar J."/>
            <person name="Goldberg J."/>
            <person name="Griggs A."/>
            <person name="Gujja S."/>
            <person name="Hansen M."/>
            <person name="Howarth C."/>
            <person name="Imamovic A."/>
            <person name="Ireland A."/>
            <person name="Larimer J."/>
            <person name="McCowan C."/>
            <person name="Murphy C."/>
            <person name="Pearson M."/>
            <person name="Poon T.W."/>
            <person name="Priest M."/>
            <person name="Roberts A."/>
            <person name="Saif S."/>
            <person name="Shea T."/>
            <person name="Sisk P."/>
            <person name="Sykes S."/>
            <person name="Wortman J."/>
            <person name="Nusbaum C."/>
            <person name="Birren B."/>
        </authorList>
    </citation>
    <scope>NUCLEOTIDE SEQUENCE [LARGE SCALE GENOMIC DNA]</scope>
    <source>
        <strain evidence="2 3">ATCC 51263</strain>
    </source>
</reference>
<dbReference type="STRING" id="1121865.OMW_00326"/>
<feature type="compositionally biased region" description="Basic and acidic residues" evidence="1">
    <location>
        <begin position="238"/>
        <end position="250"/>
    </location>
</feature>
<gene>
    <name evidence="2" type="ORF">I568_00924</name>
</gene>
<sequence length="250" mass="28995">MSDYTDIKRNHFRFPAFSDEEGVKLQDGTFRKPFSFEDDWILTDEDIDRKANRLKESYTSRRGNKSVAHKAGHSVQQMEELKKHRENLPTYSRHPKVEVSATGRKNLFGNAHLHATYKVKNQKEVAKEHVSTNDRSDVHQKAVFKPKYIPASLIQEQAPATVAQDELIHAMQKNKDSYMLFDTEPSPYQIKHEENEPTVKKFRVPQGEKQKNELTRAPQAAISRKKSVLGSLDTMIEEGQHEKRNTKYFN</sequence>
<keyword evidence="3" id="KW-1185">Reference proteome</keyword>
<comment type="caution">
    <text evidence="2">The sequence shown here is derived from an EMBL/GenBank/DDBJ whole genome shotgun (WGS) entry which is preliminary data.</text>
</comment>
<organism evidence="2 3">
    <name type="scientific">Enterococcus columbae DSM 7374 = ATCC 51263</name>
    <dbReference type="NCBI Taxonomy" id="1121865"/>
    <lineage>
        <taxon>Bacteria</taxon>
        <taxon>Bacillati</taxon>
        <taxon>Bacillota</taxon>
        <taxon>Bacilli</taxon>
        <taxon>Lactobacillales</taxon>
        <taxon>Enterococcaceae</taxon>
        <taxon>Enterococcus</taxon>
    </lineage>
</organism>
<dbReference type="eggNOG" id="ENOG50346Y7">
    <property type="taxonomic scope" value="Bacteria"/>
</dbReference>
<accession>S0KYC9</accession>
<evidence type="ECO:0000313" key="2">
    <source>
        <dbReference type="EMBL" id="EOW84429.1"/>
    </source>
</evidence>
<feature type="region of interest" description="Disordered" evidence="1">
    <location>
        <begin position="195"/>
        <end position="250"/>
    </location>
</feature>
<dbReference type="EMBL" id="ASWJ01000004">
    <property type="protein sequence ID" value="EOW84429.1"/>
    <property type="molecule type" value="Genomic_DNA"/>
</dbReference>
<name>S0KYC9_9ENTE</name>
<protein>
    <submittedName>
        <fullName evidence="2">Uncharacterized protein</fullName>
    </submittedName>
</protein>
<evidence type="ECO:0000256" key="1">
    <source>
        <dbReference type="SAM" id="MobiDB-lite"/>
    </source>
</evidence>
<dbReference type="PATRIC" id="fig|1121865.3.peg.319"/>
<evidence type="ECO:0000313" key="3">
    <source>
        <dbReference type="Proteomes" id="UP000014113"/>
    </source>
</evidence>
<dbReference type="Proteomes" id="UP000014113">
    <property type="component" value="Unassembled WGS sequence"/>
</dbReference>
<dbReference type="RefSeq" id="WP_016182491.1">
    <property type="nucleotide sequence ID" value="NZ_JXKI01000002.1"/>
</dbReference>